<dbReference type="GO" id="GO:0046872">
    <property type="term" value="F:metal ion binding"/>
    <property type="evidence" value="ECO:0007669"/>
    <property type="project" value="UniProtKB-KW"/>
</dbReference>
<dbReference type="PANTHER" id="PTHR35201">
    <property type="entry name" value="TERPENE SYNTHASE"/>
    <property type="match status" value="1"/>
</dbReference>
<sequence>MQLSTSMPNPGSLGNLKLPDLFESFRSLPPRTNPLYAQVKEASLKWLSEYCKQALQSLQRKRLLTTPRICGFDEAAQDRLRRADFAYITAVAFPDVEDFDRLLVITNWFNWVFFFDDQLDDTAGHEDKEPARRYIDSFVTVLNDEDDKGPDSDREEQPSRFVFRCIWQAVKQDPRCPPAETKLRWADSMNRYFEALRQALVFEPSSTLAETVEGYIEYRFHTVGVLPIFAFIEYFYALRLPSEVWTHPEMIGLREAGVKMAMIDNDVVSYHREKDLGCPHNIIHLHHLHGMSEQDAYDLAQHRQRELYRTWYTHRSALPLYGEHQDGEIQRYLRGLEQVVTANLNWSFRTQRYFGENVAQVRQTGVLPRDTQWLDGVIPDRGLQLVTSKAVQAKALATSTASATSTTPALTIASATRTGERSSMDKARAVLVGA</sequence>
<organism evidence="5 6">
    <name type="scientific">Cladophialophora chaetospira</name>
    <dbReference type="NCBI Taxonomy" id="386627"/>
    <lineage>
        <taxon>Eukaryota</taxon>
        <taxon>Fungi</taxon>
        <taxon>Dikarya</taxon>
        <taxon>Ascomycota</taxon>
        <taxon>Pezizomycotina</taxon>
        <taxon>Eurotiomycetes</taxon>
        <taxon>Chaetothyriomycetidae</taxon>
        <taxon>Chaetothyriales</taxon>
        <taxon>Herpotrichiellaceae</taxon>
        <taxon>Cladophialophora</taxon>
    </lineage>
</organism>
<dbReference type="Pfam" id="PF19086">
    <property type="entry name" value="Terpene_syn_C_2"/>
    <property type="match status" value="1"/>
</dbReference>
<dbReference type="PANTHER" id="PTHR35201:SF4">
    <property type="entry name" value="BETA-PINACENE SYNTHASE-RELATED"/>
    <property type="match status" value="1"/>
</dbReference>
<evidence type="ECO:0000256" key="1">
    <source>
        <dbReference type="ARBA" id="ARBA00001946"/>
    </source>
</evidence>
<dbReference type="SFLD" id="SFLDS00005">
    <property type="entry name" value="Isoprenoid_Synthase_Type_I"/>
    <property type="match status" value="1"/>
</dbReference>
<comment type="similarity">
    <text evidence="2 4">Belongs to the terpene synthase family.</text>
</comment>
<evidence type="ECO:0000313" key="5">
    <source>
        <dbReference type="EMBL" id="KAJ9615039.1"/>
    </source>
</evidence>
<evidence type="ECO:0000256" key="3">
    <source>
        <dbReference type="ARBA" id="ARBA00022842"/>
    </source>
</evidence>
<dbReference type="Proteomes" id="UP001172673">
    <property type="component" value="Unassembled WGS sequence"/>
</dbReference>
<protein>
    <recommendedName>
        <fullName evidence="4">Terpene synthase</fullName>
        <ecNumber evidence="4">4.2.3.-</ecNumber>
    </recommendedName>
</protein>
<keyword evidence="6" id="KW-1185">Reference proteome</keyword>
<evidence type="ECO:0000256" key="2">
    <source>
        <dbReference type="ARBA" id="ARBA00006333"/>
    </source>
</evidence>
<dbReference type="EMBL" id="JAPDRK010000002">
    <property type="protein sequence ID" value="KAJ9615039.1"/>
    <property type="molecule type" value="Genomic_DNA"/>
</dbReference>
<comment type="caution">
    <text evidence="5">The sequence shown here is derived from an EMBL/GenBank/DDBJ whole genome shotgun (WGS) entry which is preliminary data.</text>
</comment>
<dbReference type="GO" id="GO:0008299">
    <property type="term" value="P:isoprenoid biosynthetic process"/>
    <property type="evidence" value="ECO:0007669"/>
    <property type="project" value="UniProtKB-ARBA"/>
</dbReference>
<keyword evidence="4" id="KW-0479">Metal-binding</keyword>
<keyword evidence="4" id="KW-0456">Lyase</keyword>
<reference evidence="5" key="1">
    <citation type="submission" date="2022-10" db="EMBL/GenBank/DDBJ databases">
        <title>Culturing micro-colonial fungi from biological soil crusts in the Mojave desert and describing Neophaeococcomyces mojavensis, and introducing the new genera and species Taxawa tesnikishii.</title>
        <authorList>
            <person name="Kurbessoian T."/>
            <person name="Stajich J.E."/>
        </authorList>
    </citation>
    <scope>NUCLEOTIDE SEQUENCE</scope>
    <source>
        <strain evidence="5">TK_41</strain>
    </source>
</reference>
<dbReference type="AlphaFoldDB" id="A0AA39CNR6"/>
<dbReference type="SUPFAM" id="SSF48576">
    <property type="entry name" value="Terpenoid synthases"/>
    <property type="match status" value="1"/>
</dbReference>
<gene>
    <name evidence="5" type="ORF">H2200_001113</name>
</gene>
<dbReference type="GO" id="GO:0010333">
    <property type="term" value="F:terpene synthase activity"/>
    <property type="evidence" value="ECO:0007669"/>
    <property type="project" value="InterPro"/>
</dbReference>
<comment type="cofactor">
    <cofactor evidence="1 4">
        <name>Mg(2+)</name>
        <dbReference type="ChEBI" id="CHEBI:18420"/>
    </cofactor>
</comment>
<dbReference type="Gene3D" id="1.10.600.10">
    <property type="entry name" value="Farnesyl Diphosphate Synthase"/>
    <property type="match status" value="1"/>
</dbReference>
<proteinExistence type="inferred from homology"/>
<dbReference type="EC" id="4.2.3.-" evidence="4"/>
<evidence type="ECO:0000313" key="6">
    <source>
        <dbReference type="Proteomes" id="UP001172673"/>
    </source>
</evidence>
<dbReference type="InterPro" id="IPR008949">
    <property type="entry name" value="Isoprenoid_synthase_dom_sf"/>
</dbReference>
<evidence type="ECO:0000256" key="4">
    <source>
        <dbReference type="RuleBase" id="RU366034"/>
    </source>
</evidence>
<dbReference type="SFLD" id="SFLDG01020">
    <property type="entry name" value="Terpene_Cyclase_Like_2"/>
    <property type="match status" value="1"/>
</dbReference>
<accession>A0AA39CNR6</accession>
<name>A0AA39CNR6_9EURO</name>
<keyword evidence="3 4" id="KW-0460">Magnesium</keyword>
<dbReference type="InterPro" id="IPR034686">
    <property type="entry name" value="Terpene_cyclase-like_2"/>
</dbReference>